<gene>
    <name evidence="1" type="ORF">CAL22_16045</name>
</gene>
<dbReference type="AlphaFoldDB" id="A0A261VB19"/>
<protein>
    <submittedName>
        <fullName evidence="1">Uncharacterized protein</fullName>
    </submittedName>
</protein>
<evidence type="ECO:0000313" key="1">
    <source>
        <dbReference type="EMBL" id="OZI71348.1"/>
    </source>
</evidence>
<sequence>MIEAHADQIGDPLIIMRVGRLAIQFVHIQAVILVHTLLKIGTIFAWERGAKPYLRRRPWVVARGFRNAVIPCVTHQFISIKGNAVQFDVSGMGFACREVFMRPVFGMDRDDEGILRWVGIRGFQSQAGIEVLILDSL</sequence>
<name>A0A261VB19_9BORD</name>
<keyword evidence="2" id="KW-1185">Reference proteome</keyword>
<dbReference type="EMBL" id="NEVU01000003">
    <property type="protein sequence ID" value="OZI71348.1"/>
    <property type="molecule type" value="Genomic_DNA"/>
</dbReference>
<accession>A0A261VB19</accession>
<evidence type="ECO:0000313" key="2">
    <source>
        <dbReference type="Proteomes" id="UP000216429"/>
    </source>
</evidence>
<proteinExistence type="predicted"/>
<dbReference type="Proteomes" id="UP000216429">
    <property type="component" value="Unassembled WGS sequence"/>
</dbReference>
<organism evidence="1 2">
    <name type="scientific">Bordetella genomosp. 12</name>
    <dbReference type="NCBI Taxonomy" id="463035"/>
    <lineage>
        <taxon>Bacteria</taxon>
        <taxon>Pseudomonadati</taxon>
        <taxon>Pseudomonadota</taxon>
        <taxon>Betaproteobacteria</taxon>
        <taxon>Burkholderiales</taxon>
        <taxon>Alcaligenaceae</taxon>
        <taxon>Bordetella</taxon>
    </lineage>
</organism>
<reference evidence="2" key="1">
    <citation type="submission" date="2017-05" db="EMBL/GenBank/DDBJ databases">
        <title>Complete and WGS of Bordetella genogroups.</title>
        <authorList>
            <person name="Spilker T."/>
            <person name="Lipuma J."/>
        </authorList>
    </citation>
    <scope>NUCLEOTIDE SEQUENCE [LARGE SCALE GENOMIC DNA]</scope>
    <source>
        <strain evidence="2">AU6712</strain>
    </source>
</reference>
<comment type="caution">
    <text evidence="1">The sequence shown here is derived from an EMBL/GenBank/DDBJ whole genome shotgun (WGS) entry which is preliminary data.</text>
</comment>